<evidence type="ECO:0000313" key="2">
    <source>
        <dbReference type="Proteomes" id="UP000317557"/>
    </source>
</evidence>
<accession>A0A521CEF7</accession>
<dbReference type="RefSeq" id="WP_142453869.1">
    <property type="nucleotide sequence ID" value="NZ_FXTP01000005.1"/>
</dbReference>
<gene>
    <name evidence="1" type="ORF">SAMN06265219_10537</name>
</gene>
<dbReference type="EMBL" id="FXTP01000005">
    <property type="protein sequence ID" value="SMO57140.1"/>
    <property type="molecule type" value="Genomic_DNA"/>
</dbReference>
<dbReference type="AlphaFoldDB" id="A0A521CEF7"/>
<proteinExistence type="predicted"/>
<dbReference type="Pfam" id="PF03682">
    <property type="entry name" value="UPF0158"/>
    <property type="match status" value="1"/>
</dbReference>
<keyword evidence="2" id="KW-1185">Reference proteome</keyword>
<dbReference type="Proteomes" id="UP000317557">
    <property type="component" value="Unassembled WGS sequence"/>
</dbReference>
<evidence type="ECO:0000313" key="1">
    <source>
        <dbReference type="EMBL" id="SMO57140.1"/>
    </source>
</evidence>
<sequence>MANSSRLSLSDLFLQELESAYNESSYMMHWYIDLQQNSVTFISEDYSEDEDLVDLIENDVDQERFIPIPRCNSREGYRQMERFIEALDDAHKQEVLYSAIDGKDSFHRFKDAVYRVGLSDQWHEFKNREDRADVLQWLHGEGLIEEADIEKGSQMYEKNLASRKRREANLQKMVKGATVICSGNSGHVEQVTPGKTYEVLDEQQQQLNIRIRDDRDRLIWIPKAHFELVTEA</sequence>
<dbReference type="InterPro" id="IPR005361">
    <property type="entry name" value="UPF0158"/>
</dbReference>
<name>A0A521CEF7_9BACT</name>
<reference evidence="1 2" key="1">
    <citation type="submission" date="2017-05" db="EMBL/GenBank/DDBJ databases">
        <authorList>
            <person name="Varghese N."/>
            <person name="Submissions S."/>
        </authorList>
    </citation>
    <scope>NUCLEOTIDE SEQUENCE [LARGE SCALE GENOMIC DNA]</scope>
    <source>
        <strain evidence="1 2">DSM 21985</strain>
    </source>
</reference>
<dbReference type="OrthoDB" id="961309at2"/>
<protein>
    <submittedName>
        <fullName evidence="1">Uncharacterized protein</fullName>
    </submittedName>
</protein>
<organism evidence="1 2">
    <name type="scientific">Gracilimonas mengyeensis</name>
    <dbReference type="NCBI Taxonomy" id="1302730"/>
    <lineage>
        <taxon>Bacteria</taxon>
        <taxon>Pseudomonadati</taxon>
        <taxon>Balneolota</taxon>
        <taxon>Balneolia</taxon>
        <taxon>Balneolales</taxon>
        <taxon>Balneolaceae</taxon>
        <taxon>Gracilimonas</taxon>
    </lineage>
</organism>